<sequence>MLTTPRAPKPEVSRQSPTIIVKYTGFDPNEASETYQMRLAENKEFFSDRPPLSRCLDAETDAVLGETLYRHLLQDVKQKLRKTAKDNSGYRSQVEIRAFWENVREQLRDDEDDDFSVQGAARKEDVKGESKKEGITERNEEAETPTRTHEYRMSKAKTRYMAVSKRGL</sequence>
<organism evidence="2 3">
    <name type="scientific">Phlyctema vagabunda</name>
    <dbReference type="NCBI Taxonomy" id="108571"/>
    <lineage>
        <taxon>Eukaryota</taxon>
        <taxon>Fungi</taxon>
        <taxon>Dikarya</taxon>
        <taxon>Ascomycota</taxon>
        <taxon>Pezizomycotina</taxon>
        <taxon>Leotiomycetes</taxon>
        <taxon>Helotiales</taxon>
        <taxon>Dermateaceae</taxon>
        <taxon>Phlyctema</taxon>
    </lineage>
</organism>
<dbReference type="Proteomes" id="UP001629113">
    <property type="component" value="Unassembled WGS sequence"/>
</dbReference>
<reference evidence="2 3" key="1">
    <citation type="submission" date="2024-06" db="EMBL/GenBank/DDBJ databases">
        <title>Complete genome of Phlyctema vagabunda strain 19-DSS-EL-015.</title>
        <authorList>
            <person name="Fiorenzani C."/>
        </authorList>
    </citation>
    <scope>NUCLEOTIDE SEQUENCE [LARGE SCALE GENOMIC DNA]</scope>
    <source>
        <strain evidence="2 3">19-DSS-EL-015</strain>
    </source>
</reference>
<name>A0ABR4PIB0_9HELO</name>
<comment type="caution">
    <text evidence="2">The sequence shown here is derived from an EMBL/GenBank/DDBJ whole genome shotgun (WGS) entry which is preliminary data.</text>
</comment>
<dbReference type="EMBL" id="JBFCZG010000004">
    <property type="protein sequence ID" value="KAL3422978.1"/>
    <property type="molecule type" value="Genomic_DNA"/>
</dbReference>
<feature type="region of interest" description="Disordered" evidence="1">
    <location>
        <begin position="110"/>
        <end position="157"/>
    </location>
</feature>
<evidence type="ECO:0000313" key="2">
    <source>
        <dbReference type="EMBL" id="KAL3422978.1"/>
    </source>
</evidence>
<protein>
    <submittedName>
        <fullName evidence="2">Uncharacterized protein</fullName>
    </submittedName>
</protein>
<evidence type="ECO:0000313" key="3">
    <source>
        <dbReference type="Proteomes" id="UP001629113"/>
    </source>
</evidence>
<gene>
    <name evidence="2" type="ORF">PVAG01_04725</name>
</gene>
<feature type="compositionally biased region" description="Basic and acidic residues" evidence="1">
    <location>
        <begin position="121"/>
        <end position="153"/>
    </location>
</feature>
<proteinExistence type="predicted"/>
<accession>A0ABR4PIB0</accession>
<keyword evidence="3" id="KW-1185">Reference proteome</keyword>
<evidence type="ECO:0000256" key="1">
    <source>
        <dbReference type="SAM" id="MobiDB-lite"/>
    </source>
</evidence>